<dbReference type="Proteomes" id="UP000629287">
    <property type="component" value="Unassembled WGS sequence"/>
</dbReference>
<keyword evidence="7" id="KW-0378">Hydrolase</keyword>
<feature type="compositionally biased region" description="Low complexity" evidence="11">
    <location>
        <begin position="1105"/>
        <end position="1116"/>
    </location>
</feature>
<dbReference type="InterPro" id="IPR006141">
    <property type="entry name" value="Intein_N"/>
</dbReference>
<dbReference type="RefSeq" id="WP_264086493.1">
    <property type="nucleotide sequence ID" value="NZ_JADBGF010000001.1"/>
</dbReference>
<evidence type="ECO:0000256" key="3">
    <source>
        <dbReference type="ARBA" id="ARBA00022525"/>
    </source>
</evidence>
<feature type="compositionally biased region" description="Polar residues" evidence="11">
    <location>
        <begin position="14"/>
        <end position="28"/>
    </location>
</feature>
<dbReference type="InterPro" id="IPR037146">
    <property type="entry name" value="Colicin/pyocin_DNase_dom_sf"/>
</dbReference>
<dbReference type="SUPFAM" id="SSF51294">
    <property type="entry name" value="Hedgehog/intein (Hint) domain"/>
    <property type="match status" value="1"/>
</dbReference>
<dbReference type="EMBL" id="JADBGF010000001">
    <property type="protein sequence ID" value="MBE1593887.1"/>
    <property type="molecule type" value="Genomic_DNA"/>
</dbReference>
<dbReference type="InterPro" id="IPR022385">
    <property type="entry name" value="Rhs_assc_core"/>
</dbReference>
<comment type="similarity">
    <text evidence="2">Belongs to the colicin/pyosin nuclease family.</text>
</comment>
<keyword evidence="10" id="KW-0078">Bacteriocin</keyword>
<dbReference type="GO" id="GO:0004519">
    <property type="term" value="F:endonuclease activity"/>
    <property type="evidence" value="ECO:0007669"/>
    <property type="project" value="UniProtKB-KW"/>
</dbReference>
<dbReference type="NCBIfam" id="TIGR01443">
    <property type="entry name" value="intein_Cterm"/>
    <property type="match status" value="1"/>
</dbReference>
<feature type="region of interest" description="Disordered" evidence="11">
    <location>
        <begin position="1091"/>
        <end position="1120"/>
    </location>
</feature>
<feature type="region of interest" description="Disordered" evidence="11">
    <location>
        <begin position="14"/>
        <end position="90"/>
    </location>
</feature>
<feature type="region of interest" description="Disordered" evidence="11">
    <location>
        <begin position="1941"/>
        <end position="1965"/>
    </location>
</feature>
<evidence type="ECO:0000256" key="11">
    <source>
        <dbReference type="SAM" id="MobiDB-lite"/>
    </source>
</evidence>
<dbReference type="PROSITE" id="PS50818">
    <property type="entry name" value="INTEIN_C_TER"/>
    <property type="match status" value="1"/>
</dbReference>
<dbReference type="GO" id="GO:0005576">
    <property type="term" value="C:extracellular region"/>
    <property type="evidence" value="ECO:0007669"/>
    <property type="project" value="UniProtKB-SubCell"/>
</dbReference>
<dbReference type="PANTHER" id="PTHR32305">
    <property type="match status" value="1"/>
</dbReference>
<dbReference type="GeneID" id="86833837"/>
<feature type="region of interest" description="Disordered" evidence="11">
    <location>
        <begin position="120"/>
        <end position="174"/>
    </location>
</feature>
<dbReference type="InterPro" id="IPR030934">
    <property type="entry name" value="Intein_C"/>
</dbReference>
<feature type="region of interest" description="Disordered" evidence="11">
    <location>
        <begin position="1871"/>
        <end position="1902"/>
    </location>
</feature>
<dbReference type="GO" id="GO:0016539">
    <property type="term" value="P:intein-mediated protein splicing"/>
    <property type="evidence" value="ECO:0007669"/>
    <property type="project" value="InterPro"/>
</dbReference>
<dbReference type="GO" id="GO:0005737">
    <property type="term" value="C:cytoplasm"/>
    <property type="evidence" value="ECO:0007669"/>
    <property type="project" value="InterPro"/>
</dbReference>
<dbReference type="NCBIfam" id="TIGR03696">
    <property type="entry name" value="Rhs_assc_core"/>
    <property type="match status" value="1"/>
</dbReference>
<dbReference type="CDD" id="cd00081">
    <property type="entry name" value="Hint"/>
    <property type="match status" value="1"/>
</dbReference>
<feature type="compositionally biased region" description="Polar residues" evidence="11">
    <location>
        <begin position="1456"/>
        <end position="1477"/>
    </location>
</feature>
<dbReference type="Gene3D" id="3.90.540.10">
    <property type="entry name" value="Colicin/pyocin, DNase domain"/>
    <property type="match status" value="1"/>
</dbReference>
<keyword evidence="6" id="KW-0255">Endonuclease</keyword>
<dbReference type="Pfam" id="PF07591">
    <property type="entry name" value="PT-HINT"/>
    <property type="match status" value="1"/>
</dbReference>
<dbReference type="Gene3D" id="2.180.10.10">
    <property type="entry name" value="RHS repeat-associated core"/>
    <property type="match status" value="2"/>
</dbReference>
<dbReference type="GO" id="GO:0016787">
    <property type="term" value="F:hydrolase activity"/>
    <property type="evidence" value="ECO:0007669"/>
    <property type="project" value="UniProtKB-KW"/>
</dbReference>
<evidence type="ECO:0000256" key="12">
    <source>
        <dbReference type="SAM" id="SignalP"/>
    </source>
</evidence>
<evidence type="ECO:0000256" key="7">
    <source>
        <dbReference type="ARBA" id="ARBA00022801"/>
    </source>
</evidence>
<dbReference type="GO" id="GO:0042742">
    <property type="term" value="P:defense response to bacterium"/>
    <property type="evidence" value="ECO:0007669"/>
    <property type="project" value="UniProtKB-KW"/>
</dbReference>
<dbReference type="Pfam" id="PF03534">
    <property type="entry name" value="SpvB"/>
    <property type="match status" value="1"/>
</dbReference>
<feature type="compositionally biased region" description="Basic and acidic residues" evidence="11">
    <location>
        <begin position="2316"/>
        <end position="2337"/>
    </location>
</feature>
<reference evidence="14 15" key="1">
    <citation type="submission" date="2020-10" db="EMBL/GenBank/DDBJ databases">
        <title>Sequencing the genomes of 1000 actinobacteria strains.</title>
        <authorList>
            <person name="Klenk H.-P."/>
        </authorList>
    </citation>
    <scope>NUCLEOTIDE SEQUENCE [LARGE SCALE GENOMIC DNA]</scope>
    <source>
        <strain evidence="14 15">DSM 41803</strain>
    </source>
</reference>
<proteinExistence type="inferred from homology"/>
<dbReference type="InterPro" id="IPR003587">
    <property type="entry name" value="Hint_dom_N"/>
</dbReference>
<dbReference type="PANTHER" id="PTHR32305:SF17">
    <property type="entry name" value="TRNA NUCLEASE WAPA"/>
    <property type="match status" value="1"/>
</dbReference>
<feature type="region of interest" description="Disordered" evidence="11">
    <location>
        <begin position="2297"/>
        <end position="2345"/>
    </location>
</feature>
<evidence type="ECO:0000313" key="15">
    <source>
        <dbReference type="Proteomes" id="UP000629287"/>
    </source>
</evidence>
<name>A0A8I0TN62_9ACTN</name>
<sequence>MLAALLSTVSVVSPQQAGAAASDTTPVVPSQPLGSVPEQLVEEVGKRLPAPQWPSAGEATVDLSEAAPGEPGEVAPEPSASSTGDSSGGEVTEVADVVEVAPVAQEAATEAQLGAARLAEDGTASPGTPQSPSDAAETEEPAPGASPDSEPTSVPAPAEPSPSESAPDPASPDQVDVHVLDREAVAPAGGIGLGLQVTRTDGVDVPGEVQVGIDYSGFKYAYGGDFASRLRLVKAPACALETPQAAGCTDRELVPVENDTDAGTLTATVTAAPDTTENGLTPQLMRETGTSGGSVFLLNTGSSSDQGDYRASTLSPTGSWDVSTGSGAFSYNLPIQLPKPPMGSAPPLAMSYNSQSVDGRTSASNNQASWAGMGWDLSVGYIERRYRNCTEDGLPTIGDMCWDSPNSFFEPSGAVYVINLNGVTSELIQDNTGIGSYHVKDDPGWRVQRLFDGHGAGRNGEYWLISTQDGQRYYFGWGRSERSGTATASVFTVPVVGNDTGEPCHDQFPEPCTQAWRWNLDRAVDANEVETMYFYDKEYNHYRSVANTDKARQYVSSGYVKEIQYGWSSQITDGKVPAKVELSHVNRCIERVQENDPLRDTPAACPTFDDKPTSYPDVPIDLMCDGTTADYECAGKTYYPTFFSTDMLWDIKTYVSDQDGTGWDLVQQYQNKYGMPNPDGTIGKTLWLDYVQRRTYGNGTDLVLPVINFNRIDLDNKVGSAELNFPRIKEIHGDLGATTTVSYGFANPCDINNLPAQASNTKDCYWQKWTPEGETESRTGWFKKFLVTQVDVDPTVTTNQDGAPVMTTSYTYEDGAGWRFTNDPLTKDEDESWSDWRGYQEVKVSTGAGTGKKTQKYWLYRGLDGDRTSKTDPSATKNVTVDNGDGGAFADHDWLSGKVLSTSLRDDQDVSHERTYHSYWSRNTAQYSGLPDARFVRESETLTRTKVSGGWRERSVENEYSASEAASTTFGLPMRTHDKGEPGVSDNRCTTYGRAYNTDAYDSTGALRWTVLQDQVKHYAVGCPDIADSNQDGYATTLYDGATTVAANKPVDGNPTEARLYTKSGSYRSTRSDYDDAGRVVWTEDGKGNRTTTNYSPANTWPLNGITTTTPDPDGTFSTRTGLTSTVWTSRFWGAPTTVKDANGHSTKVTLDSAGRIVEVWKPTETGSSPSMTYSYSVPTSTNGSGVPDAVDGYPHTTSRVLQSGSTYLTSHSYTDALGRARESQTPLPDATLWPTQQVVPYRQVAVTRYDSAGQVTGTSAVFRNQGTAGSGGPSSPETADLPSYNDLVLDWAGRTVVSQLQASGVTQAEGKITTTYNGDHTTVQPAVGTPIDTYTDVYGQVSKVVEHSGSTTYTTSYGYTDKDELKQIIDPRGNNTFYTYDWAGQRRTVDDPDAGTSTTEYDENGQISKTTSNGGKTVLTYGYDTLGRKTAIVSGADELASWTWDGLGVPNGKGQITSTTSRDSAGNTYTTSTGSFDTRGRPLSSTVTLPAAVSGLAGTYTTSFAYDAADHLTKATYPAAGGLAAETVTTTYDTYGHPDRLTSTLGAAVYIDDTAYDSYDRLTGRTYGADFDGTGINAQRAYSYDDSNGTRRLTSIATTTNVNELITEKQKDTYRYDLSGRITELREEATGQTAQSQCFRYDDQSRLTNAFTHTLPCANSAQPTTNNQGTAPYQSAYTYDRMGNLQSVTDTNTAGTAALRDYLYPGYDDAGTWTTANANQPHGIRKILHKTGSTTTRTDTLTYDDNGTMLKRIEQPVSGTSTTVDYTWTKLAQLATVKTTKASGSELTRYAYDADGSLLVRTTPSETIATLGGTELRNDGTTVTATRHYTSGSATVAMRTTEGTTATNGRLTYLMADTQASTQIAVDATTGTSTRRRYTPFGDERSGTLPTGTDNGFLGKTEDTSTGLSLLGARAYDPYLGRFLSPDPLSAPYRPQNLSAYSYSSNDPVNRSDPSGLMDADQGSSCTNHCEEHKQWVRETILGGSWQQEGDSGVDLNNDGYVTIYPAVHVPVGWDQAQIYTEAFYDKIDELCTYGRDSCADGSGPTDALAVNGAKGNACIAAGLNCPDGTRWGTSVAMSGGFMVAAEGGEGPAGGSGFGGLRTKSSPCAKCFLAGTDVLMADGTTKDIEDIEPGDKVQATDPETGESGAREVTRLIVTRDDKHFNELSIATKNGIEQLTATHEHPFWSPSENDWIEADDLAPGMTLLADKGNTVIVTGSWPYRQQATTYNLTVDGLHTFYVLAGETPVLVHNSNCGGRWKLGEDYSKPSKNGASPSLSTMRKRFWKNEAAEPGAADQYGAANIGRMKRGSAPQRQRQDGSWESMELSHEPIPERDGGLLLTPRWPKDHVIMDPGGYRRLPPGY</sequence>
<keyword evidence="15" id="KW-1185">Reference proteome</keyword>
<keyword evidence="12" id="KW-0732">Signal</keyword>
<keyword evidence="4" id="KW-0929">Antimicrobial</keyword>
<comment type="subcellular location">
    <subcellularLocation>
        <location evidence="1">Secreted</location>
    </subcellularLocation>
</comment>
<evidence type="ECO:0000313" key="14">
    <source>
        <dbReference type="EMBL" id="MBE1593887.1"/>
    </source>
</evidence>
<feature type="compositionally biased region" description="Polar residues" evidence="11">
    <location>
        <begin position="1091"/>
        <end position="1102"/>
    </location>
</feature>
<keyword evidence="5" id="KW-0540">Nuclease</keyword>
<dbReference type="PROSITE" id="PS50817">
    <property type="entry name" value="INTEIN_N_TER"/>
    <property type="match status" value="1"/>
</dbReference>
<dbReference type="Pfam" id="PF05593">
    <property type="entry name" value="RHS_repeat"/>
    <property type="match status" value="1"/>
</dbReference>
<evidence type="ECO:0000256" key="10">
    <source>
        <dbReference type="ARBA" id="ARBA00023048"/>
    </source>
</evidence>
<comment type="caution">
    <text evidence="14">The sequence shown here is derived from an EMBL/GenBank/DDBJ whole genome shotgun (WGS) entry which is preliminary data.</text>
</comment>
<dbReference type="SMART" id="SM00306">
    <property type="entry name" value="HintN"/>
    <property type="match status" value="1"/>
</dbReference>
<dbReference type="InterPro" id="IPR036844">
    <property type="entry name" value="Hint_dom_sf"/>
</dbReference>
<accession>A0A8I0TN62</accession>
<feature type="domain" description="Hint" evidence="13">
    <location>
        <begin position="2110"/>
        <end position="2211"/>
    </location>
</feature>
<feature type="compositionally biased region" description="Low complexity" evidence="11">
    <location>
        <begin position="149"/>
        <end position="172"/>
    </location>
</feature>
<evidence type="ECO:0000256" key="2">
    <source>
        <dbReference type="ARBA" id="ARBA00006811"/>
    </source>
</evidence>
<keyword evidence="3" id="KW-0964">Secreted</keyword>
<evidence type="ECO:0000256" key="5">
    <source>
        <dbReference type="ARBA" id="ARBA00022722"/>
    </source>
</evidence>
<evidence type="ECO:0000259" key="13">
    <source>
        <dbReference type="SMART" id="SM00306"/>
    </source>
</evidence>
<evidence type="ECO:0000256" key="1">
    <source>
        <dbReference type="ARBA" id="ARBA00004613"/>
    </source>
</evidence>
<evidence type="ECO:0000256" key="6">
    <source>
        <dbReference type="ARBA" id="ARBA00022759"/>
    </source>
</evidence>
<organism evidence="14 15">
    <name type="scientific">Streptomyces stelliscabiei</name>
    <dbReference type="NCBI Taxonomy" id="146820"/>
    <lineage>
        <taxon>Bacteria</taxon>
        <taxon>Bacillati</taxon>
        <taxon>Actinomycetota</taxon>
        <taxon>Actinomycetes</taxon>
        <taxon>Kitasatosporales</taxon>
        <taxon>Streptomycetaceae</taxon>
        <taxon>Streptomyces</taxon>
    </lineage>
</organism>
<feature type="compositionally biased region" description="Polar residues" evidence="11">
    <location>
        <begin position="1941"/>
        <end position="1954"/>
    </location>
</feature>
<dbReference type="SUPFAM" id="SSF54060">
    <property type="entry name" value="His-Me finger endonucleases"/>
    <property type="match status" value="1"/>
</dbReference>
<evidence type="ECO:0000256" key="8">
    <source>
        <dbReference type="ARBA" id="ARBA00023022"/>
    </source>
</evidence>
<protein>
    <submittedName>
        <fullName evidence="14">RHS repeat-associated protein</fullName>
    </submittedName>
</protein>
<evidence type="ECO:0000256" key="4">
    <source>
        <dbReference type="ARBA" id="ARBA00022529"/>
    </source>
</evidence>
<dbReference type="InterPro" id="IPR050708">
    <property type="entry name" value="T6SS_VgrG/RHS"/>
</dbReference>
<feature type="compositionally biased region" description="Low complexity" evidence="11">
    <location>
        <begin position="64"/>
        <end position="82"/>
    </location>
</feature>
<keyword evidence="9" id="KW-0843">Virulence</keyword>
<feature type="signal peptide" evidence="12">
    <location>
        <begin position="1"/>
        <end position="19"/>
    </location>
</feature>
<dbReference type="Gene3D" id="2.170.16.10">
    <property type="entry name" value="Hedgehog/Intein (Hint) domain"/>
    <property type="match status" value="1"/>
</dbReference>
<dbReference type="InterPro" id="IPR003284">
    <property type="entry name" value="Sal_SpvB"/>
</dbReference>
<gene>
    <name evidence="14" type="ORF">H4687_000016</name>
</gene>
<dbReference type="InterPro" id="IPR044925">
    <property type="entry name" value="His-Me_finger_sf"/>
</dbReference>
<feature type="chain" id="PRO_5034319353" evidence="12">
    <location>
        <begin position="20"/>
        <end position="2364"/>
    </location>
</feature>
<keyword evidence="8" id="KW-0044">Antibiotic</keyword>
<dbReference type="GO" id="GO:0031640">
    <property type="term" value="P:killing of cells of another organism"/>
    <property type="evidence" value="ECO:0007669"/>
    <property type="project" value="UniProtKB-KW"/>
</dbReference>
<evidence type="ECO:0000256" key="9">
    <source>
        <dbReference type="ARBA" id="ARBA00023026"/>
    </source>
</evidence>
<feature type="region of interest" description="Disordered" evidence="11">
    <location>
        <begin position="1456"/>
        <end position="1484"/>
    </location>
</feature>
<dbReference type="InterPro" id="IPR031325">
    <property type="entry name" value="RHS_repeat"/>
</dbReference>